<dbReference type="GO" id="GO:0003723">
    <property type="term" value="F:RNA binding"/>
    <property type="evidence" value="ECO:0007669"/>
    <property type="project" value="UniProtKB-UniRule"/>
</dbReference>
<dbReference type="Gene3D" id="3.40.50.150">
    <property type="entry name" value="Vaccinia Virus protein VP39"/>
    <property type="match status" value="1"/>
</dbReference>
<feature type="binding site" evidence="13">
    <location>
        <position position="285"/>
    </location>
    <ligand>
        <name>S-adenosyl-L-methionine</name>
        <dbReference type="ChEBI" id="CHEBI:59789"/>
    </ligand>
</feature>
<keyword evidence="5" id="KW-0698">rRNA processing</keyword>
<keyword evidence="7 13" id="KW-0808">Transferase</keyword>
<dbReference type="SUPFAM" id="SSF53335">
    <property type="entry name" value="S-adenosyl-L-methionine-dependent methyltransferases"/>
    <property type="match status" value="1"/>
</dbReference>
<feature type="active site" description="Nucleophile" evidence="13">
    <location>
        <position position="383"/>
    </location>
</feature>
<dbReference type="Pfam" id="PF01189">
    <property type="entry name" value="Methyltr_RsmB-F"/>
    <property type="match status" value="1"/>
</dbReference>
<dbReference type="OrthoDB" id="9810297at2"/>
<evidence type="ECO:0000256" key="5">
    <source>
        <dbReference type="ARBA" id="ARBA00022552"/>
    </source>
</evidence>
<feature type="binding site" evidence="13">
    <location>
        <begin position="262"/>
        <end position="268"/>
    </location>
    <ligand>
        <name>S-adenosyl-L-methionine</name>
        <dbReference type="ChEBI" id="CHEBI:59789"/>
    </ligand>
</feature>
<reference evidence="15 16" key="1">
    <citation type="submission" date="2018-01" db="EMBL/GenBank/DDBJ databases">
        <authorList>
            <person name="Gaut B.S."/>
            <person name="Morton B.R."/>
            <person name="Clegg M.T."/>
            <person name="Duvall M.R."/>
        </authorList>
    </citation>
    <scope>NUCLEOTIDE SEQUENCE [LARGE SCALE GENOMIC DNA]</scope>
    <source>
        <strain evidence="15">GP69</strain>
    </source>
</reference>
<dbReference type="SUPFAM" id="SSF48013">
    <property type="entry name" value="NusB-like"/>
    <property type="match status" value="1"/>
</dbReference>
<dbReference type="GO" id="GO:0005737">
    <property type="term" value="C:cytoplasm"/>
    <property type="evidence" value="ECO:0007669"/>
    <property type="project" value="UniProtKB-SubCell"/>
</dbReference>
<dbReference type="EMBL" id="OFSM01000034">
    <property type="protein sequence ID" value="SOY31899.1"/>
    <property type="molecule type" value="Genomic_DNA"/>
</dbReference>
<dbReference type="Pfam" id="PF01029">
    <property type="entry name" value="NusB"/>
    <property type="match status" value="1"/>
</dbReference>
<dbReference type="InterPro" id="IPR049560">
    <property type="entry name" value="MeTrfase_RsmB-F_NOP2_cat"/>
</dbReference>
<keyword evidence="16" id="KW-1185">Reference proteome</keyword>
<dbReference type="InterPro" id="IPR035926">
    <property type="entry name" value="NusB-like_sf"/>
</dbReference>
<evidence type="ECO:0000256" key="13">
    <source>
        <dbReference type="PROSITE-ProRule" id="PRU01023"/>
    </source>
</evidence>
<accession>A0A2K4ZN25</accession>
<dbReference type="InterPro" id="IPR001678">
    <property type="entry name" value="MeTrfase_RsmB-F_NOP2_dom"/>
</dbReference>
<evidence type="ECO:0000256" key="1">
    <source>
        <dbReference type="ARBA" id="ARBA00002724"/>
    </source>
</evidence>
<evidence type="ECO:0000256" key="8">
    <source>
        <dbReference type="ARBA" id="ARBA00022691"/>
    </source>
</evidence>
<feature type="binding site" evidence="13">
    <location>
        <position position="330"/>
    </location>
    <ligand>
        <name>S-adenosyl-L-methionine</name>
        <dbReference type="ChEBI" id="CHEBI:59789"/>
    </ligand>
</feature>
<evidence type="ECO:0000256" key="4">
    <source>
        <dbReference type="ARBA" id="ARBA00022490"/>
    </source>
</evidence>
<dbReference type="EC" id="2.1.1.176" evidence="3"/>
<comment type="subcellular location">
    <subcellularLocation>
        <location evidence="2">Cytoplasm</location>
    </subcellularLocation>
</comment>
<evidence type="ECO:0000256" key="10">
    <source>
        <dbReference type="ARBA" id="ARBA00030399"/>
    </source>
</evidence>
<organism evidence="15 16">
    <name type="scientific">Acetatifactor muris</name>
    <dbReference type="NCBI Taxonomy" id="879566"/>
    <lineage>
        <taxon>Bacteria</taxon>
        <taxon>Bacillati</taxon>
        <taxon>Bacillota</taxon>
        <taxon>Clostridia</taxon>
        <taxon>Lachnospirales</taxon>
        <taxon>Lachnospiraceae</taxon>
        <taxon>Acetatifactor</taxon>
    </lineage>
</organism>
<gene>
    <name evidence="15" type="primary">rsmB</name>
    <name evidence="15" type="ORF">AMURIS_04648</name>
</gene>
<evidence type="ECO:0000256" key="7">
    <source>
        <dbReference type="ARBA" id="ARBA00022679"/>
    </source>
</evidence>
<keyword evidence="4" id="KW-0963">Cytoplasm</keyword>
<comment type="similarity">
    <text evidence="13">Belongs to the class I-like SAM-binding methyltransferase superfamily. RsmB/NOP family.</text>
</comment>
<dbReference type="AlphaFoldDB" id="A0A2K4ZN25"/>
<dbReference type="PANTHER" id="PTHR22807:SF53">
    <property type="entry name" value="RIBOSOMAL RNA SMALL SUBUNIT METHYLTRANSFERASE B-RELATED"/>
    <property type="match status" value="1"/>
</dbReference>
<evidence type="ECO:0000313" key="16">
    <source>
        <dbReference type="Proteomes" id="UP000236311"/>
    </source>
</evidence>
<dbReference type="Gene3D" id="1.10.940.10">
    <property type="entry name" value="NusB-like"/>
    <property type="match status" value="1"/>
</dbReference>
<dbReference type="PROSITE" id="PS51686">
    <property type="entry name" value="SAM_MT_RSMB_NOP"/>
    <property type="match status" value="1"/>
</dbReference>
<name>A0A2K4ZN25_9FIRM</name>
<dbReference type="PRINTS" id="PR02008">
    <property type="entry name" value="RCMTFAMILY"/>
</dbReference>
<dbReference type="RefSeq" id="WP_103241876.1">
    <property type="nucleotide sequence ID" value="NZ_JANJZD010000036.1"/>
</dbReference>
<dbReference type="PANTHER" id="PTHR22807">
    <property type="entry name" value="NOP2 YEAST -RELATED NOL1/NOP2/FMU SUN DOMAIN-CONTAINING"/>
    <property type="match status" value="1"/>
</dbReference>
<sequence>MNTRELVLDMLLSLEREEDYSHRLMKAVLDKYDYLDSRDKAFVKRVTEGTLERQLELDYYLDSRSSLSVRKMRPLIRCLLRMSVYQLLYMDSVPDSAVCNEACKLAAKRGFRNLKGFVNGLLRTISKEKENLPLPDEEKEPVKFLSVKYSMPEWLVELWQDEYGREITETILKGLMEIHPVSLRLPSGLSDEHRNVLLSRMESAGAKLTVSRYLPYVYLLTRGEFSSLPGFEEGLCTVQDVSSALAVEAAEIGETDFVIDVCAAPGGKSILAAEKARAGKVLARDISEEKICRTEENIRRMKAENIETEVHDGTLTDEELVGKADVVLLDVPCSGLGVMGKKRDIKYRVTRESAEGLTELQKRIVRASVPYVKPGGTLVYSTCTIHRQENEDMVRFITEVLGLEPVSLTGVLPKSLLGEKKHLQNILCRAGEECGIGLTDAQRDACIQLLPGYMEADGFFIARFRRKK</sequence>
<keyword evidence="6 13" id="KW-0489">Methyltransferase</keyword>
<dbReference type="CDD" id="cd02440">
    <property type="entry name" value="AdoMet_MTases"/>
    <property type="match status" value="1"/>
</dbReference>
<dbReference type="GO" id="GO:0008649">
    <property type="term" value="F:rRNA methyltransferase activity"/>
    <property type="evidence" value="ECO:0007669"/>
    <property type="project" value="InterPro"/>
</dbReference>
<keyword evidence="8 13" id="KW-0949">S-adenosyl-L-methionine</keyword>
<comment type="function">
    <text evidence="1">Specifically methylates the cytosine at position 967 (m5C967) of 16S rRNA.</text>
</comment>
<evidence type="ECO:0000256" key="9">
    <source>
        <dbReference type="ARBA" id="ARBA00022884"/>
    </source>
</evidence>
<evidence type="ECO:0000256" key="12">
    <source>
        <dbReference type="ARBA" id="ARBA00047283"/>
    </source>
</evidence>
<dbReference type="GO" id="GO:0006355">
    <property type="term" value="P:regulation of DNA-templated transcription"/>
    <property type="evidence" value="ECO:0007669"/>
    <property type="project" value="InterPro"/>
</dbReference>
<dbReference type="InterPro" id="IPR029063">
    <property type="entry name" value="SAM-dependent_MTases_sf"/>
</dbReference>
<dbReference type="InterPro" id="IPR023267">
    <property type="entry name" value="RCMT"/>
</dbReference>
<protein>
    <recommendedName>
        <fullName evidence="3">16S rRNA (cytosine(967)-C(5))-methyltransferase</fullName>
        <ecNumber evidence="3">2.1.1.176</ecNumber>
    </recommendedName>
    <alternativeName>
        <fullName evidence="10">16S rRNA m5C967 methyltransferase</fullName>
    </alternativeName>
    <alternativeName>
        <fullName evidence="11">rRNA (cytosine-C(5)-)-methyltransferase RsmB</fullName>
    </alternativeName>
</protein>
<evidence type="ECO:0000256" key="3">
    <source>
        <dbReference type="ARBA" id="ARBA00012140"/>
    </source>
</evidence>
<evidence type="ECO:0000313" key="15">
    <source>
        <dbReference type="EMBL" id="SOY31899.1"/>
    </source>
</evidence>
<dbReference type="InterPro" id="IPR004573">
    <property type="entry name" value="rRNA_ssu_MeTfrase_B"/>
</dbReference>
<evidence type="ECO:0000256" key="2">
    <source>
        <dbReference type="ARBA" id="ARBA00004496"/>
    </source>
</evidence>
<evidence type="ECO:0000256" key="11">
    <source>
        <dbReference type="ARBA" id="ARBA00031088"/>
    </source>
</evidence>
<proteinExistence type="inferred from homology"/>
<dbReference type="NCBIfam" id="NF011494">
    <property type="entry name" value="PRK14902.1"/>
    <property type="match status" value="1"/>
</dbReference>
<feature type="domain" description="SAM-dependent MTase RsmB/NOP-type" evidence="14">
    <location>
        <begin position="171"/>
        <end position="467"/>
    </location>
</feature>
<dbReference type="Proteomes" id="UP000236311">
    <property type="component" value="Unassembled WGS sequence"/>
</dbReference>
<evidence type="ECO:0000256" key="6">
    <source>
        <dbReference type="ARBA" id="ARBA00022603"/>
    </source>
</evidence>
<feature type="binding site" evidence="13">
    <location>
        <position position="312"/>
    </location>
    <ligand>
        <name>S-adenosyl-L-methionine</name>
        <dbReference type="ChEBI" id="CHEBI:59789"/>
    </ligand>
</feature>
<keyword evidence="9 13" id="KW-0694">RNA-binding</keyword>
<dbReference type="NCBIfam" id="TIGR00563">
    <property type="entry name" value="rsmB"/>
    <property type="match status" value="1"/>
</dbReference>
<comment type="catalytic activity">
    <reaction evidence="12">
        <text>cytidine(967) in 16S rRNA + S-adenosyl-L-methionine = 5-methylcytidine(967) in 16S rRNA + S-adenosyl-L-homocysteine + H(+)</text>
        <dbReference type="Rhea" id="RHEA:42748"/>
        <dbReference type="Rhea" id="RHEA-COMP:10219"/>
        <dbReference type="Rhea" id="RHEA-COMP:10220"/>
        <dbReference type="ChEBI" id="CHEBI:15378"/>
        <dbReference type="ChEBI" id="CHEBI:57856"/>
        <dbReference type="ChEBI" id="CHEBI:59789"/>
        <dbReference type="ChEBI" id="CHEBI:74483"/>
        <dbReference type="ChEBI" id="CHEBI:82748"/>
        <dbReference type="EC" id="2.1.1.176"/>
    </reaction>
</comment>
<dbReference type="InterPro" id="IPR006027">
    <property type="entry name" value="NusB_RsmB_TIM44"/>
</dbReference>
<evidence type="ECO:0000259" key="14">
    <source>
        <dbReference type="PROSITE" id="PS51686"/>
    </source>
</evidence>
<dbReference type="Gene3D" id="3.30.70.1170">
    <property type="entry name" value="Sun protein, domain 3"/>
    <property type="match status" value="1"/>
</dbReference>